<dbReference type="Gene3D" id="3.20.20.70">
    <property type="entry name" value="Aldolase class I"/>
    <property type="match status" value="1"/>
</dbReference>
<dbReference type="RefSeq" id="WP_099150258.1">
    <property type="nucleotide sequence ID" value="NZ_PDUD01000018.1"/>
</dbReference>
<comment type="similarity">
    <text evidence="1 3">Belongs to the DapA family.</text>
</comment>
<dbReference type="CDD" id="cd00408">
    <property type="entry name" value="DHDPS-like"/>
    <property type="match status" value="1"/>
</dbReference>
<dbReference type="Pfam" id="PF00701">
    <property type="entry name" value="DHDPS"/>
    <property type="match status" value="1"/>
</dbReference>
<keyword evidence="2 3" id="KW-0456">Lyase</keyword>
<dbReference type="EMBL" id="PDUD01000018">
    <property type="protein sequence ID" value="PHN06275.1"/>
    <property type="molecule type" value="Genomic_DNA"/>
</dbReference>
<feature type="binding site" evidence="5">
    <location>
        <position position="209"/>
    </location>
    <ligand>
        <name>pyruvate</name>
        <dbReference type="ChEBI" id="CHEBI:15361"/>
    </ligand>
</feature>
<dbReference type="InterPro" id="IPR002220">
    <property type="entry name" value="DapA-like"/>
</dbReference>
<name>A0A2D0NCR0_FLAN2</name>
<feature type="active site" description="Proton donor/acceptor" evidence="4">
    <location>
        <position position="138"/>
    </location>
</feature>
<dbReference type="InterPro" id="IPR013785">
    <property type="entry name" value="Aldolase_TIM"/>
</dbReference>
<dbReference type="AlphaFoldDB" id="A0A2D0NCR0"/>
<accession>A0A2D0NCR0</accession>
<evidence type="ECO:0000313" key="6">
    <source>
        <dbReference type="EMBL" id="PHN06275.1"/>
    </source>
</evidence>
<dbReference type="PANTHER" id="PTHR12128:SF66">
    <property type="entry name" value="4-HYDROXY-2-OXOGLUTARATE ALDOLASE, MITOCHONDRIAL"/>
    <property type="match status" value="1"/>
</dbReference>
<reference evidence="6 7" key="1">
    <citation type="submission" date="2017-10" db="EMBL/GenBank/DDBJ databases">
        <title>The draft genome sequence of Lewinella nigricans NBRC 102662.</title>
        <authorList>
            <person name="Wang K."/>
        </authorList>
    </citation>
    <scope>NUCLEOTIDE SEQUENCE [LARGE SCALE GENOMIC DNA]</scope>
    <source>
        <strain evidence="6 7">NBRC 102662</strain>
    </source>
</reference>
<dbReference type="PANTHER" id="PTHR12128">
    <property type="entry name" value="DIHYDRODIPICOLINATE SYNTHASE"/>
    <property type="match status" value="1"/>
</dbReference>
<organism evidence="6 7">
    <name type="scientific">Flavilitoribacter nigricans (strain ATCC 23147 / DSM 23189 / NBRC 102662 / NCIMB 1420 / SS-2)</name>
    <name type="common">Lewinella nigricans</name>
    <dbReference type="NCBI Taxonomy" id="1122177"/>
    <lineage>
        <taxon>Bacteria</taxon>
        <taxon>Pseudomonadati</taxon>
        <taxon>Bacteroidota</taxon>
        <taxon>Saprospiria</taxon>
        <taxon>Saprospirales</taxon>
        <taxon>Lewinellaceae</taxon>
        <taxon>Flavilitoribacter</taxon>
    </lineage>
</organism>
<evidence type="ECO:0000256" key="1">
    <source>
        <dbReference type="ARBA" id="ARBA00007592"/>
    </source>
</evidence>
<comment type="caution">
    <text evidence="6">The sequence shown here is derived from an EMBL/GenBank/DDBJ whole genome shotgun (WGS) entry which is preliminary data.</text>
</comment>
<dbReference type="OrthoDB" id="9796205at2"/>
<dbReference type="SMART" id="SM01130">
    <property type="entry name" value="DHDPS"/>
    <property type="match status" value="1"/>
</dbReference>
<dbReference type="PIRSF" id="PIRSF001365">
    <property type="entry name" value="DHDPS"/>
    <property type="match status" value="1"/>
</dbReference>
<dbReference type="Proteomes" id="UP000223913">
    <property type="component" value="Unassembled WGS sequence"/>
</dbReference>
<evidence type="ECO:0000256" key="5">
    <source>
        <dbReference type="PIRSR" id="PIRSR001365-2"/>
    </source>
</evidence>
<protein>
    <recommendedName>
        <fullName evidence="8">Dihydrodipicolinate synthase family protein</fullName>
    </recommendedName>
</protein>
<feature type="active site" description="Schiff-base intermediate with substrate" evidence="4">
    <location>
        <position position="166"/>
    </location>
</feature>
<evidence type="ECO:0000256" key="3">
    <source>
        <dbReference type="PIRNR" id="PIRNR001365"/>
    </source>
</evidence>
<gene>
    <name evidence="6" type="ORF">CRP01_11925</name>
</gene>
<dbReference type="SUPFAM" id="SSF51569">
    <property type="entry name" value="Aldolase"/>
    <property type="match status" value="1"/>
</dbReference>
<evidence type="ECO:0000256" key="2">
    <source>
        <dbReference type="ARBA" id="ARBA00023239"/>
    </source>
</evidence>
<proteinExistence type="inferred from homology"/>
<sequence length="307" mass="34433">MKNQNRFRGIWPVLVTPYDKDLKIDVAAYRDILQWHLSFNPGGIYANCLSSEMFELDDEEKLLLIREAVETVNGKTPVAVTGNFGETIDDHISFCEKAADAGADIVMLTVPENYDNDQELETYFLTIAEKTEMPLGLYECPFPRSYHLGLDLIRKLAESGRFFAFKETSCDLDKILAVIDSTRDTPLAFLQANIPYLLDSIRAGAQGSMNVVANWLPDLTIEVARRGEANDPTADELNSVLCAMELAQRSFHPSGVKYLMKKRGLPIQALTRYSRKLSKEEAHSIDTISKMWFEADGSLKVLQAIPG</sequence>
<keyword evidence="7" id="KW-1185">Reference proteome</keyword>
<evidence type="ECO:0000313" key="7">
    <source>
        <dbReference type="Proteomes" id="UP000223913"/>
    </source>
</evidence>
<evidence type="ECO:0000256" key="4">
    <source>
        <dbReference type="PIRSR" id="PIRSR001365-1"/>
    </source>
</evidence>
<dbReference type="GO" id="GO:0008840">
    <property type="term" value="F:4-hydroxy-tetrahydrodipicolinate synthase activity"/>
    <property type="evidence" value="ECO:0007669"/>
    <property type="project" value="TreeGrafter"/>
</dbReference>
<evidence type="ECO:0008006" key="8">
    <source>
        <dbReference type="Google" id="ProtNLM"/>
    </source>
</evidence>